<evidence type="ECO:0000313" key="1">
    <source>
        <dbReference type="EMBL" id="GMA90268.1"/>
    </source>
</evidence>
<dbReference type="EMBL" id="BSVA01000001">
    <property type="protein sequence ID" value="GMA90268.1"/>
    <property type="molecule type" value="Genomic_DNA"/>
</dbReference>
<proteinExistence type="predicted"/>
<protein>
    <submittedName>
        <fullName evidence="1">Uncharacterized protein</fullName>
    </submittedName>
</protein>
<comment type="caution">
    <text evidence="1">The sequence shown here is derived from an EMBL/GenBank/DDBJ whole genome shotgun (WGS) entry which is preliminary data.</text>
</comment>
<gene>
    <name evidence="1" type="ORF">GCM10025869_07970</name>
</gene>
<name>A0ABQ6JPU5_9MICO</name>
<accession>A0ABQ6JPU5</accession>
<dbReference type="Proteomes" id="UP001157069">
    <property type="component" value="Unassembled WGS sequence"/>
</dbReference>
<keyword evidence="2" id="KW-1185">Reference proteome</keyword>
<sequence length="200" mass="21804">MELVGEVADALAPFPADRGALTRIQGLGHEHVVVDRHRHEPVAHEQRGEHARAEGDPIRAHASGIREQLEGAGAVGVDAAHGGVLEDLDPRIRRRPRELAREPRRVHEGHLATTPGAAEVARRVHLGLHAFAVEEHDVGIRMLGSGCSGEPVELVRLGRHVEFARALPLHVEPEFGDRALHRVEVLEAEASELRVLRGPP</sequence>
<organism evidence="1 2">
    <name type="scientific">Homoserinibacter gongjuensis</name>
    <dbReference type="NCBI Taxonomy" id="1162968"/>
    <lineage>
        <taxon>Bacteria</taxon>
        <taxon>Bacillati</taxon>
        <taxon>Actinomycetota</taxon>
        <taxon>Actinomycetes</taxon>
        <taxon>Micrococcales</taxon>
        <taxon>Microbacteriaceae</taxon>
        <taxon>Homoserinibacter</taxon>
    </lineage>
</organism>
<evidence type="ECO:0000313" key="2">
    <source>
        <dbReference type="Proteomes" id="UP001157069"/>
    </source>
</evidence>
<reference evidence="2" key="1">
    <citation type="journal article" date="2019" name="Int. J. Syst. Evol. Microbiol.">
        <title>The Global Catalogue of Microorganisms (GCM) 10K type strain sequencing project: providing services to taxonomists for standard genome sequencing and annotation.</title>
        <authorList>
            <consortium name="The Broad Institute Genomics Platform"/>
            <consortium name="The Broad Institute Genome Sequencing Center for Infectious Disease"/>
            <person name="Wu L."/>
            <person name="Ma J."/>
        </authorList>
    </citation>
    <scope>NUCLEOTIDE SEQUENCE [LARGE SCALE GENOMIC DNA]</scope>
    <source>
        <strain evidence="2">NBRC 108755</strain>
    </source>
</reference>